<name>A0A4Y7NK45_9CRUS</name>
<dbReference type="InterPro" id="IPR026299">
    <property type="entry name" value="MRP-S31"/>
</dbReference>
<keyword evidence="5" id="KW-0496">Mitochondrion</keyword>
<evidence type="ECO:0000256" key="4">
    <source>
        <dbReference type="ARBA" id="ARBA00022980"/>
    </source>
</evidence>
<protein>
    <recommendedName>
        <fullName evidence="7">Small ribosomal subunit protein mS31</fullName>
    </recommendedName>
    <alternativeName>
        <fullName evidence="8">28S ribosomal protein S31, mitochondrial</fullName>
    </alternativeName>
</protein>
<dbReference type="EMBL" id="LR023347">
    <property type="protein sequence ID" value="SVE92966.1"/>
    <property type="molecule type" value="mRNA"/>
</dbReference>
<evidence type="ECO:0000256" key="5">
    <source>
        <dbReference type="ARBA" id="ARBA00023128"/>
    </source>
</evidence>
<organism evidence="10">
    <name type="scientific">Moina brachiata</name>
    <dbReference type="NCBI Taxonomy" id="675436"/>
    <lineage>
        <taxon>Eukaryota</taxon>
        <taxon>Metazoa</taxon>
        <taxon>Ecdysozoa</taxon>
        <taxon>Arthropoda</taxon>
        <taxon>Crustacea</taxon>
        <taxon>Branchiopoda</taxon>
        <taxon>Diplostraca</taxon>
        <taxon>Cladocera</taxon>
        <taxon>Anomopoda</taxon>
        <taxon>Moinidae</taxon>
        <taxon>Moina</taxon>
    </lineage>
</organism>
<evidence type="ECO:0000256" key="6">
    <source>
        <dbReference type="ARBA" id="ARBA00023274"/>
    </source>
</evidence>
<reference evidence="10" key="1">
    <citation type="submission" date="2018-08" db="EMBL/GenBank/DDBJ databases">
        <authorList>
            <person name="Cornetti L."/>
        </authorList>
    </citation>
    <scope>NUCLEOTIDE SEQUENCE</scope>
    <source>
        <strain evidence="10">DE-FRO-2-1</strain>
    </source>
</reference>
<sequence length="583" mass="67114">MDTNKRATPVQSSSGASQNENIRDVRLREFSNMNHELIKINRELSGLLLEERKRSDDLNGQLYRCAEKRRQQRAWFKSEIKALKGEINELRLNQQRQAAINDDNAKQLAKCRDDANDCYRALTSQWSRLDDLTNETRNKILDVRHHLVELCKTVKTHADDDAKVIGDLRCSLRKFERDLVKYLTMTSVNCNNQNTRLADETVLLAPCIPPASFSTLNNIAQTNACRRKRDLNQLLSADDDDVVGPDYYPSTIDQIRPESFTRSLCNSRVLFQENKDGDPPKEPAPKQRITKEEKQIKAKAKLNILLESMAKDTSMKPAESQLNLATPKIREKKRREKAPSMDPEMKQAVDNVSSAYPSRQESMKQALLDKLEEVAKETEKAKVEPPKPNKEKAAELNSLLNTLKVEKPQQRRRTEPILGPLKVEEVFAGKPSDIFRNAKFLPNDSIPKLDMWDKFAQKELELTVTHPPANGFERMIQWTRQEKLWCFPIDNEQGWEVEKDVGFHEHVFLDRHLEPWCPKRGPLRHFMELVCVGLSKNPYLTVAKKKEHIAWFRDFFNSQRKILVDTGAIPETASSKPAPRISS</sequence>
<comment type="subcellular location">
    <subcellularLocation>
        <location evidence="1">Mitochondrion</location>
    </subcellularLocation>
</comment>
<evidence type="ECO:0000256" key="7">
    <source>
        <dbReference type="ARBA" id="ARBA00035133"/>
    </source>
</evidence>
<dbReference type="GO" id="GO:0003735">
    <property type="term" value="F:structural constituent of ribosome"/>
    <property type="evidence" value="ECO:0007669"/>
    <property type="project" value="InterPro"/>
</dbReference>
<keyword evidence="6" id="KW-0687">Ribonucleoprotein</keyword>
<dbReference type="AlphaFoldDB" id="A0A4Y7NK45"/>
<proteinExistence type="evidence at transcript level"/>
<evidence type="ECO:0000256" key="8">
    <source>
        <dbReference type="ARBA" id="ARBA00035363"/>
    </source>
</evidence>
<feature type="region of interest" description="Disordered" evidence="9">
    <location>
        <begin position="1"/>
        <end position="21"/>
    </location>
</feature>
<keyword evidence="4" id="KW-0689">Ribosomal protein</keyword>
<dbReference type="PANTHER" id="PTHR13231:SF3">
    <property type="entry name" value="SMALL RIBOSOMAL SUBUNIT PROTEIN MS31"/>
    <property type="match status" value="1"/>
</dbReference>
<keyword evidence="3" id="KW-0809">Transit peptide</keyword>
<accession>A0A4Y7NK45</accession>
<comment type="similarity">
    <text evidence="2">Belongs to the mitochondrion-specific ribosomal protein mS31 family.</text>
</comment>
<dbReference type="PANTHER" id="PTHR13231">
    <property type="entry name" value="MITOCHONDRIAL RIBOSOMAL PROTEIN S31"/>
    <property type="match status" value="1"/>
</dbReference>
<evidence type="ECO:0000313" key="10">
    <source>
        <dbReference type="EMBL" id="SVE92966.1"/>
    </source>
</evidence>
<evidence type="ECO:0000256" key="1">
    <source>
        <dbReference type="ARBA" id="ARBA00004173"/>
    </source>
</evidence>
<dbReference type="Pfam" id="PF15433">
    <property type="entry name" value="MRP-S31"/>
    <property type="match status" value="1"/>
</dbReference>
<dbReference type="GO" id="GO:0005763">
    <property type="term" value="C:mitochondrial small ribosomal subunit"/>
    <property type="evidence" value="ECO:0007669"/>
    <property type="project" value="InterPro"/>
</dbReference>
<evidence type="ECO:0000256" key="2">
    <source>
        <dbReference type="ARBA" id="ARBA00011057"/>
    </source>
</evidence>
<evidence type="ECO:0000256" key="9">
    <source>
        <dbReference type="SAM" id="MobiDB-lite"/>
    </source>
</evidence>
<gene>
    <name evidence="10" type="primary">EOG090X04UC</name>
</gene>
<feature type="compositionally biased region" description="Polar residues" evidence="9">
    <location>
        <begin position="9"/>
        <end position="20"/>
    </location>
</feature>
<evidence type="ECO:0000256" key="3">
    <source>
        <dbReference type="ARBA" id="ARBA00022946"/>
    </source>
</evidence>